<evidence type="ECO:0000256" key="1">
    <source>
        <dbReference type="SAM" id="MobiDB-lite"/>
    </source>
</evidence>
<keyword evidence="3" id="KW-1185">Reference proteome</keyword>
<gene>
    <name evidence="2" type="ORF">B879_04212</name>
</gene>
<sequence>MSIASQRQLDRNAIVKKFWTAPDPSPRFPEGLLTAAPPLISSLTAERTRLPLNYSIQTVPAGVVSFVSVIPIGWLIHASSSRTRLLGPVLVARRSACLGGGTASALERFWATPSAQTDTENDTIRHTLNPNHPKRLPSTQRPLCDDDPDTDAPSTKLSGDHAKNGRRGRESQPFG</sequence>
<organism evidence="2 3">
    <name type="scientific">Cecembia lonarensis (strain CCUG 58316 / KCTC 22772 / LW9)</name>
    <dbReference type="NCBI Taxonomy" id="1225176"/>
    <lineage>
        <taxon>Bacteria</taxon>
        <taxon>Pseudomonadati</taxon>
        <taxon>Bacteroidota</taxon>
        <taxon>Cytophagia</taxon>
        <taxon>Cytophagales</taxon>
        <taxon>Cyclobacteriaceae</taxon>
        <taxon>Cecembia</taxon>
    </lineage>
</organism>
<dbReference type="AlphaFoldDB" id="K1LSW4"/>
<feature type="compositionally biased region" description="Basic and acidic residues" evidence="1">
    <location>
        <begin position="158"/>
        <end position="175"/>
    </location>
</feature>
<evidence type="ECO:0000313" key="3">
    <source>
        <dbReference type="Proteomes" id="UP000004478"/>
    </source>
</evidence>
<accession>K1LSW4</accession>
<dbReference type="Proteomes" id="UP000004478">
    <property type="component" value="Unassembled WGS sequence"/>
</dbReference>
<proteinExistence type="predicted"/>
<evidence type="ECO:0000313" key="2">
    <source>
        <dbReference type="EMBL" id="EKB47194.1"/>
    </source>
</evidence>
<comment type="caution">
    <text evidence="2">The sequence shown here is derived from an EMBL/GenBank/DDBJ whole genome shotgun (WGS) entry which is preliminary data.</text>
</comment>
<reference evidence="2 3" key="1">
    <citation type="journal article" date="2012" name="J. Bacteriol.">
        <title>Draft Genome Sequence of Cecembia lonarensis Strain LW9T, Isolated from Lonar Lake, a Haloalkaline Lake in India.</title>
        <authorList>
            <person name="Shivaji S."/>
            <person name="Ara S."/>
            <person name="Singh A."/>
            <person name="Pinnaka A.K."/>
        </authorList>
    </citation>
    <scope>NUCLEOTIDE SEQUENCE [LARGE SCALE GENOMIC DNA]</scope>
    <source>
        <strain evidence="2 3">LW9</strain>
    </source>
</reference>
<feature type="region of interest" description="Disordered" evidence="1">
    <location>
        <begin position="111"/>
        <end position="175"/>
    </location>
</feature>
<name>K1LSW4_CECL9</name>
<protein>
    <submittedName>
        <fullName evidence="2">Uncharacterized protein</fullName>
    </submittedName>
</protein>
<dbReference type="EMBL" id="AMGM01000232">
    <property type="protein sequence ID" value="EKB47194.1"/>
    <property type="molecule type" value="Genomic_DNA"/>
</dbReference>